<dbReference type="SUPFAM" id="SSF53474">
    <property type="entry name" value="alpha/beta-Hydrolases"/>
    <property type="match status" value="1"/>
</dbReference>
<dbReference type="Gene3D" id="3.40.50.1820">
    <property type="entry name" value="alpha/beta hydrolase"/>
    <property type="match status" value="1"/>
</dbReference>
<feature type="active site" description="Nucleophile" evidence="5">
    <location>
        <position position="364"/>
    </location>
</feature>
<dbReference type="PANTHER" id="PTHR10272:SF11">
    <property type="entry name" value="PHOSPHOLIPASE-RELATED"/>
    <property type="match status" value="1"/>
</dbReference>
<name>A0A0A1SZV7_9HYPO</name>
<keyword evidence="1 4" id="KW-0378">Hydrolase</keyword>
<evidence type="ECO:0000256" key="1">
    <source>
        <dbReference type="ARBA" id="ARBA00022801"/>
    </source>
</evidence>
<evidence type="ECO:0000256" key="3">
    <source>
        <dbReference type="ARBA" id="ARBA00023098"/>
    </source>
</evidence>
<accession>A0A0A1SZV7</accession>
<dbReference type="InterPro" id="IPR029058">
    <property type="entry name" value="AB_hydrolase_fold"/>
</dbReference>
<evidence type="ECO:0000313" key="7">
    <source>
        <dbReference type="Proteomes" id="UP000039046"/>
    </source>
</evidence>
<dbReference type="Pfam" id="PF03403">
    <property type="entry name" value="PAF-AH_p_II"/>
    <property type="match status" value="1"/>
</dbReference>
<dbReference type="HOGENOM" id="CLU_022501_3_0_1"/>
<sequence length="544" mass="59693">MPSFAAHAARAYRFAAAMASEIPVELEPYRDDIEAASPDSPLLTPIQTQPRWLVESSSSATARIKRHVSSVARSVEESPWQTKFLIAILCITVFYILTCLIRRSPLFASNLPTTTTGPYSVGAVDIEYALKEPRRTSETVFSTTGRPAFELETVLFTIYYPITPGTTTNVHHPWIAKPLSVTAQGYASFAHLNNFIFRPIFTFLLWIITAPVSIPAQVDAPLAPPPTAERDTFPVTIFSHGMASSKTDYTAYLSELASHGHIVAAVEHRDGSCPGTVIRQLNQPDRILLHFKESDLGGIETLQLKKEQLNFREAEVLETYNVLKSLHLGNGDDIHASNPLKEGACLPGFANRLDFGNLTMAGHSYGATLAMQALANPIFRSGVILDAGKESGRLNEDINTPILVVNSESWSSKPAIFFGKPHFSVVRNITLKALNNTGIAWFLTSKGTAHPSVSDAPLLEPMLLSLITGSRWDTKAAIRNYANVTLEFLEHIDTGKTAGILAEKVTHEEYGHWVSPARKSEFPKDLGYLWQVHVSPSSSSTELA</sequence>
<proteinExistence type="inferred from homology"/>
<evidence type="ECO:0000256" key="4">
    <source>
        <dbReference type="PIRNR" id="PIRNR018169"/>
    </source>
</evidence>
<dbReference type="Proteomes" id="UP000039046">
    <property type="component" value="Unassembled WGS sequence"/>
</dbReference>
<dbReference type="EMBL" id="CDHN01000003">
    <property type="protein sequence ID" value="CEJ90376.1"/>
    <property type="molecule type" value="Genomic_DNA"/>
</dbReference>
<dbReference type="AlphaFoldDB" id="A0A0A1SZV7"/>
<evidence type="ECO:0000256" key="2">
    <source>
        <dbReference type="ARBA" id="ARBA00022963"/>
    </source>
</evidence>
<protein>
    <recommendedName>
        <fullName evidence="4">Putative phospholipase</fullName>
        <ecNumber evidence="4">3.1.1.47</ecNumber>
    </recommendedName>
</protein>
<dbReference type="PIRSF" id="PIRSF018169">
    <property type="entry name" value="PAF_acetylhydrolase"/>
    <property type="match status" value="1"/>
</dbReference>
<reference evidence="6 7" key="1">
    <citation type="journal article" date="2015" name="Genome Announc.">
        <title>Draft Genome Sequence and Gene Annotation of the Entomopathogenic Fungus Verticillium hemipterigenum.</title>
        <authorList>
            <person name="Horn F."/>
            <person name="Habel A."/>
            <person name="Scharf D.H."/>
            <person name="Dworschak J."/>
            <person name="Brakhage A.A."/>
            <person name="Guthke R."/>
            <person name="Hertweck C."/>
            <person name="Linde J."/>
        </authorList>
    </citation>
    <scope>NUCLEOTIDE SEQUENCE [LARGE SCALE GENOMIC DNA]</scope>
</reference>
<dbReference type="STRING" id="1531966.A0A0A1SZV7"/>
<gene>
    <name evidence="6" type="ORF">VHEMI06164</name>
</gene>
<feature type="active site" description="Charge relay system" evidence="5">
    <location>
        <position position="386"/>
    </location>
</feature>
<dbReference type="InterPro" id="IPR016715">
    <property type="entry name" value="PAF_acetylhydro_eukaryote"/>
</dbReference>
<dbReference type="EC" id="3.1.1.47" evidence="4"/>
<keyword evidence="7" id="KW-1185">Reference proteome</keyword>
<evidence type="ECO:0000313" key="6">
    <source>
        <dbReference type="EMBL" id="CEJ90376.1"/>
    </source>
</evidence>
<keyword evidence="2 4" id="KW-0442">Lipid degradation</keyword>
<feature type="active site" description="Charge relay system" evidence="5">
    <location>
        <position position="450"/>
    </location>
</feature>
<dbReference type="OrthoDB" id="2363873at2759"/>
<dbReference type="PANTHER" id="PTHR10272">
    <property type="entry name" value="PLATELET-ACTIVATING FACTOR ACETYLHYDROLASE"/>
    <property type="match status" value="1"/>
</dbReference>
<organism evidence="6 7">
    <name type="scientific">[Torrubiella] hemipterigena</name>
    <dbReference type="NCBI Taxonomy" id="1531966"/>
    <lineage>
        <taxon>Eukaryota</taxon>
        <taxon>Fungi</taxon>
        <taxon>Dikarya</taxon>
        <taxon>Ascomycota</taxon>
        <taxon>Pezizomycotina</taxon>
        <taxon>Sordariomycetes</taxon>
        <taxon>Hypocreomycetidae</taxon>
        <taxon>Hypocreales</taxon>
        <taxon>Clavicipitaceae</taxon>
        <taxon>Clavicipitaceae incertae sedis</taxon>
        <taxon>'Torrubiella' clade</taxon>
    </lineage>
</organism>
<evidence type="ECO:0000256" key="5">
    <source>
        <dbReference type="PIRSR" id="PIRSR018169-1"/>
    </source>
</evidence>
<comment type="catalytic activity">
    <reaction evidence="4">
        <text>a 1-O-alkyl-2-acetyl-sn-glycero-3-phosphocholine + H2O = a 1-O-alkyl-sn-glycero-3-phosphocholine + acetate + H(+)</text>
        <dbReference type="Rhea" id="RHEA:17777"/>
        <dbReference type="ChEBI" id="CHEBI:15377"/>
        <dbReference type="ChEBI" id="CHEBI:15378"/>
        <dbReference type="ChEBI" id="CHEBI:30089"/>
        <dbReference type="ChEBI" id="CHEBI:30909"/>
        <dbReference type="ChEBI" id="CHEBI:36707"/>
        <dbReference type="EC" id="3.1.1.47"/>
    </reaction>
</comment>
<keyword evidence="3 4" id="KW-0443">Lipid metabolism</keyword>
<dbReference type="GO" id="GO:0003847">
    <property type="term" value="F:1-alkyl-2-acetylglycerophosphocholine esterase activity"/>
    <property type="evidence" value="ECO:0007669"/>
    <property type="project" value="UniProtKB-UniRule"/>
</dbReference>
<dbReference type="GO" id="GO:0016042">
    <property type="term" value="P:lipid catabolic process"/>
    <property type="evidence" value="ECO:0007669"/>
    <property type="project" value="UniProtKB-KW"/>
</dbReference>
<comment type="similarity">
    <text evidence="4">Belongs to the serine esterase family.</text>
</comment>